<evidence type="ECO:0000313" key="3">
    <source>
        <dbReference type="Proteomes" id="UP000198356"/>
    </source>
</evidence>
<sequence>MSVTHLHLAKQSARLAVLGLVLGALPGCQSIAGNAVVSQVRIIDTSPDAPGLDIYEGSGVLAYNLGFGTATSYVPITPGSYAISADVANSKQQLISARGSFNVNNEYTVLIGNYVAGLTETVLQDQSTPAPSGQVALRFLDQSPAAGTLDLYLVSSSGTLLTSKPVLYNVAFGSNSGYVNVSAGTYTLVALPAGTVATSTTVATYLGTAVTYTGGSVRTLVLINQPLATTPGLQVITAADYDSAGAT</sequence>
<keyword evidence="3" id="KW-1185">Reference proteome</keyword>
<evidence type="ECO:0000313" key="2">
    <source>
        <dbReference type="EMBL" id="SNT08139.1"/>
    </source>
</evidence>
<feature type="domain" description="DUF4397" evidence="1">
    <location>
        <begin position="38"/>
        <end position="152"/>
    </location>
</feature>
<dbReference type="OrthoDB" id="9783299at2"/>
<organism evidence="2 3">
    <name type="scientific">Granulicella rosea</name>
    <dbReference type="NCBI Taxonomy" id="474952"/>
    <lineage>
        <taxon>Bacteria</taxon>
        <taxon>Pseudomonadati</taxon>
        <taxon>Acidobacteriota</taxon>
        <taxon>Terriglobia</taxon>
        <taxon>Terriglobales</taxon>
        <taxon>Acidobacteriaceae</taxon>
        <taxon>Granulicella</taxon>
    </lineage>
</organism>
<dbReference type="AlphaFoldDB" id="A0A239JQW6"/>
<accession>A0A239JQW6</accession>
<dbReference type="InterPro" id="IPR025510">
    <property type="entry name" value="DUF4397"/>
</dbReference>
<gene>
    <name evidence="2" type="ORF">SAMN05421770_10479</name>
</gene>
<proteinExistence type="predicted"/>
<dbReference type="RefSeq" id="WP_089408748.1">
    <property type="nucleotide sequence ID" value="NZ_FZOU01000004.1"/>
</dbReference>
<feature type="domain" description="DUF4397" evidence="1">
    <location>
        <begin position="164"/>
        <end position="237"/>
    </location>
</feature>
<name>A0A239JQW6_9BACT</name>
<protein>
    <recommendedName>
        <fullName evidence="1">DUF4397 domain-containing protein</fullName>
    </recommendedName>
</protein>
<dbReference type="EMBL" id="FZOU01000004">
    <property type="protein sequence ID" value="SNT08139.1"/>
    <property type="molecule type" value="Genomic_DNA"/>
</dbReference>
<dbReference type="Pfam" id="PF14344">
    <property type="entry name" value="DUF4397"/>
    <property type="match status" value="2"/>
</dbReference>
<evidence type="ECO:0000259" key="1">
    <source>
        <dbReference type="Pfam" id="PF14344"/>
    </source>
</evidence>
<reference evidence="2 3" key="1">
    <citation type="submission" date="2017-06" db="EMBL/GenBank/DDBJ databases">
        <authorList>
            <person name="Kim H.J."/>
            <person name="Triplett B.A."/>
        </authorList>
    </citation>
    <scope>NUCLEOTIDE SEQUENCE [LARGE SCALE GENOMIC DNA]</scope>
    <source>
        <strain evidence="2 3">DSM 18704</strain>
    </source>
</reference>
<dbReference type="Proteomes" id="UP000198356">
    <property type="component" value="Unassembled WGS sequence"/>
</dbReference>